<dbReference type="PROSITE" id="PS50113">
    <property type="entry name" value="PAC"/>
    <property type="match status" value="2"/>
</dbReference>
<dbReference type="InterPro" id="IPR036097">
    <property type="entry name" value="HisK_dim/P_sf"/>
</dbReference>
<dbReference type="Gene3D" id="3.30.565.10">
    <property type="entry name" value="Histidine kinase-like ATPase, C-terminal domain"/>
    <property type="match status" value="1"/>
</dbReference>
<proteinExistence type="predicted"/>
<dbReference type="Gene3D" id="3.30.450.20">
    <property type="entry name" value="PAS domain"/>
    <property type="match status" value="2"/>
</dbReference>
<evidence type="ECO:0000259" key="5">
    <source>
        <dbReference type="PROSITE" id="PS50113"/>
    </source>
</evidence>
<name>A0AA48KEV2_9BACT</name>
<dbReference type="AlphaFoldDB" id="A0AA48KEV2"/>
<sequence length="500" mass="55447">MNGPIHAPQLDQLLAEKAYDGLFPNLYDWIYVLDVSEEGAFTFEFVNPPLGGASGFLHPDFAGRSPQACLSGDSAALMDAHIRRVIEEARPLLFEEDHLVEGRSRTFQTTLTPVRNKWSRIHRIAAVSRDITALKAAEAALKASEERLALALEGTQQGLWDWNIAQDEVYRSPRWFSMLALDPGGVAPDMAGGLALVHPEDRLMVEGALNAHLEGRQARFQAEYRLRGGSAEWVWVFDAGKVVAWDEAGNPARMTGMCTDITERRRAEESLRALVGGVVHEIRNPVYGISINLDAMEATFGEEPRYMPFVEALRESADRITSLMNDLKDYGEPRTLNPEPCLLRALLEEAVRSCEAQAAQKRCQVTVRMDDPRLVLPLNGRRMHQVVRNLVENALHHSPVGGRVALRGRREAREGHEWWILAVEDQGSGFAPDTLARAFEPFFTRRKGGTGLGLSIVKRVVEEHGGSVEVGNRPQGGAIVTVKLPVPRRPASLALESDHE</sequence>
<dbReference type="InterPro" id="IPR000700">
    <property type="entry name" value="PAS-assoc_C"/>
</dbReference>
<dbReference type="PRINTS" id="PR00344">
    <property type="entry name" value="BCTRLSENSOR"/>
</dbReference>
<dbReference type="RefSeq" id="WP_243334954.1">
    <property type="nucleotide sequence ID" value="NZ_AP027081.1"/>
</dbReference>
<evidence type="ECO:0000313" key="6">
    <source>
        <dbReference type="EMBL" id="BDU77662.1"/>
    </source>
</evidence>
<dbReference type="InterPro" id="IPR036890">
    <property type="entry name" value="HATPase_C_sf"/>
</dbReference>
<evidence type="ECO:0000256" key="2">
    <source>
        <dbReference type="ARBA" id="ARBA00012438"/>
    </source>
</evidence>
<dbReference type="InterPro" id="IPR013655">
    <property type="entry name" value="PAS_fold_3"/>
</dbReference>
<dbReference type="SUPFAM" id="SSF47384">
    <property type="entry name" value="Homodimeric domain of signal transducing histidine kinase"/>
    <property type="match status" value="1"/>
</dbReference>
<dbReference type="Pfam" id="PF02518">
    <property type="entry name" value="HATPase_c"/>
    <property type="match status" value="1"/>
</dbReference>
<dbReference type="InterPro" id="IPR000014">
    <property type="entry name" value="PAS"/>
</dbReference>
<feature type="domain" description="PAC" evidence="5">
    <location>
        <begin position="87"/>
        <end position="143"/>
    </location>
</feature>
<dbReference type="CDD" id="cd00130">
    <property type="entry name" value="PAS"/>
    <property type="match status" value="1"/>
</dbReference>
<dbReference type="EC" id="2.7.13.3" evidence="2"/>
<organism evidence="6 7">
    <name type="scientific">Mesoterricola sediminis</name>
    <dbReference type="NCBI Taxonomy" id="2927980"/>
    <lineage>
        <taxon>Bacteria</taxon>
        <taxon>Pseudomonadati</taxon>
        <taxon>Acidobacteriota</taxon>
        <taxon>Holophagae</taxon>
        <taxon>Holophagales</taxon>
        <taxon>Holophagaceae</taxon>
        <taxon>Mesoterricola</taxon>
    </lineage>
</organism>
<keyword evidence="3" id="KW-0597">Phosphoprotein</keyword>
<dbReference type="PROSITE" id="PS50109">
    <property type="entry name" value="HIS_KIN"/>
    <property type="match status" value="1"/>
</dbReference>
<dbReference type="Pfam" id="PF00512">
    <property type="entry name" value="HisKA"/>
    <property type="match status" value="1"/>
</dbReference>
<evidence type="ECO:0000256" key="1">
    <source>
        <dbReference type="ARBA" id="ARBA00000085"/>
    </source>
</evidence>
<gene>
    <name evidence="6" type="ORF">METESE_26200</name>
</gene>
<dbReference type="CDD" id="cd00082">
    <property type="entry name" value="HisKA"/>
    <property type="match status" value="1"/>
</dbReference>
<dbReference type="InterPro" id="IPR013656">
    <property type="entry name" value="PAS_4"/>
</dbReference>
<protein>
    <recommendedName>
        <fullName evidence="2">histidine kinase</fullName>
        <ecNumber evidence="2">2.7.13.3</ecNumber>
    </recommendedName>
</protein>
<dbReference type="InterPro" id="IPR005467">
    <property type="entry name" value="His_kinase_dom"/>
</dbReference>
<dbReference type="Gene3D" id="2.10.70.100">
    <property type="match status" value="1"/>
</dbReference>
<dbReference type="InterPro" id="IPR001610">
    <property type="entry name" value="PAC"/>
</dbReference>
<dbReference type="Pfam" id="PF08448">
    <property type="entry name" value="PAS_4"/>
    <property type="match status" value="1"/>
</dbReference>
<dbReference type="SMART" id="SM00091">
    <property type="entry name" value="PAS"/>
    <property type="match status" value="2"/>
</dbReference>
<dbReference type="KEGG" id="msea:METESE_26200"/>
<dbReference type="EMBL" id="AP027081">
    <property type="protein sequence ID" value="BDU77662.1"/>
    <property type="molecule type" value="Genomic_DNA"/>
</dbReference>
<dbReference type="SUPFAM" id="SSF55874">
    <property type="entry name" value="ATPase domain of HSP90 chaperone/DNA topoisomerase II/histidine kinase"/>
    <property type="match status" value="1"/>
</dbReference>
<dbReference type="Pfam" id="PF08447">
    <property type="entry name" value="PAS_3"/>
    <property type="match status" value="1"/>
</dbReference>
<accession>A0AA48KEV2</accession>
<dbReference type="InterPro" id="IPR004358">
    <property type="entry name" value="Sig_transdc_His_kin-like_C"/>
</dbReference>
<evidence type="ECO:0000259" key="4">
    <source>
        <dbReference type="PROSITE" id="PS50109"/>
    </source>
</evidence>
<feature type="domain" description="PAC" evidence="5">
    <location>
        <begin position="220"/>
        <end position="273"/>
    </location>
</feature>
<dbReference type="InterPro" id="IPR003594">
    <property type="entry name" value="HATPase_dom"/>
</dbReference>
<dbReference type="Proteomes" id="UP001228113">
    <property type="component" value="Chromosome"/>
</dbReference>
<dbReference type="SMART" id="SM00388">
    <property type="entry name" value="HisKA"/>
    <property type="match status" value="1"/>
</dbReference>
<dbReference type="InterPro" id="IPR035965">
    <property type="entry name" value="PAS-like_dom_sf"/>
</dbReference>
<dbReference type="SUPFAM" id="SSF55785">
    <property type="entry name" value="PYP-like sensor domain (PAS domain)"/>
    <property type="match status" value="2"/>
</dbReference>
<dbReference type="PANTHER" id="PTHR43065">
    <property type="entry name" value="SENSOR HISTIDINE KINASE"/>
    <property type="match status" value="1"/>
</dbReference>
<dbReference type="Gene3D" id="1.10.287.130">
    <property type="match status" value="1"/>
</dbReference>
<feature type="domain" description="Histidine kinase" evidence="4">
    <location>
        <begin position="277"/>
        <end position="488"/>
    </location>
</feature>
<dbReference type="SMART" id="SM00387">
    <property type="entry name" value="HATPase_c"/>
    <property type="match status" value="1"/>
</dbReference>
<evidence type="ECO:0000313" key="7">
    <source>
        <dbReference type="Proteomes" id="UP001228113"/>
    </source>
</evidence>
<dbReference type="SMART" id="SM00086">
    <property type="entry name" value="PAC"/>
    <property type="match status" value="2"/>
</dbReference>
<dbReference type="GO" id="GO:0000155">
    <property type="term" value="F:phosphorelay sensor kinase activity"/>
    <property type="evidence" value="ECO:0007669"/>
    <property type="project" value="InterPro"/>
</dbReference>
<comment type="catalytic activity">
    <reaction evidence="1">
        <text>ATP + protein L-histidine = ADP + protein N-phospho-L-histidine.</text>
        <dbReference type="EC" id="2.7.13.3"/>
    </reaction>
</comment>
<evidence type="ECO:0000256" key="3">
    <source>
        <dbReference type="ARBA" id="ARBA00022553"/>
    </source>
</evidence>
<reference evidence="6" key="1">
    <citation type="journal article" date="2023" name="Int. J. Syst. Evol. Microbiol.">
        <title>Mesoterricola silvestris gen. nov., sp. nov., Mesoterricola sediminis sp. nov., Geothrix oryzae sp. nov., Geothrix edaphica sp. nov., Geothrix rubra sp. nov., and Geothrix limicola sp. nov., six novel members of Acidobacteriota isolated from soils.</title>
        <authorList>
            <person name="Itoh H."/>
            <person name="Sugisawa Y."/>
            <person name="Mise K."/>
            <person name="Xu Z."/>
            <person name="Kuniyasu M."/>
            <person name="Ushijima N."/>
            <person name="Kawano K."/>
            <person name="Kobayashi E."/>
            <person name="Shiratori Y."/>
            <person name="Masuda Y."/>
            <person name="Senoo K."/>
        </authorList>
    </citation>
    <scope>NUCLEOTIDE SEQUENCE</scope>
    <source>
        <strain evidence="6">W786</strain>
    </source>
</reference>
<dbReference type="CDD" id="cd00075">
    <property type="entry name" value="HATPase"/>
    <property type="match status" value="1"/>
</dbReference>
<keyword evidence="7" id="KW-1185">Reference proteome</keyword>
<dbReference type="InterPro" id="IPR003661">
    <property type="entry name" value="HisK_dim/P_dom"/>
</dbReference>
<dbReference type="NCBIfam" id="TIGR00229">
    <property type="entry name" value="sensory_box"/>
    <property type="match status" value="1"/>
</dbReference>